<dbReference type="GO" id="GO:0015628">
    <property type="term" value="P:protein secretion by the type II secretion system"/>
    <property type="evidence" value="ECO:0007669"/>
    <property type="project" value="InterPro"/>
</dbReference>
<evidence type="ECO:0000256" key="3">
    <source>
        <dbReference type="ARBA" id="ARBA00022692"/>
    </source>
</evidence>
<keyword evidence="3 6" id="KW-0812">Transmembrane</keyword>
<dbReference type="InterPro" id="IPR012902">
    <property type="entry name" value="N_methyl_site"/>
</dbReference>
<accession>A0A502CDC8</accession>
<organism evidence="7 8">
    <name type="scientific">Rhodanobacter glycinis</name>
    <dbReference type="NCBI Taxonomy" id="582702"/>
    <lineage>
        <taxon>Bacteria</taxon>
        <taxon>Pseudomonadati</taxon>
        <taxon>Pseudomonadota</taxon>
        <taxon>Gammaproteobacteria</taxon>
        <taxon>Lysobacterales</taxon>
        <taxon>Rhodanobacteraceae</taxon>
        <taxon>Rhodanobacter</taxon>
    </lineage>
</organism>
<dbReference type="Proteomes" id="UP000319486">
    <property type="component" value="Unassembled WGS sequence"/>
</dbReference>
<dbReference type="InterPro" id="IPR031982">
    <property type="entry name" value="PilE-like"/>
</dbReference>
<evidence type="ECO:0000256" key="4">
    <source>
        <dbReference type="ARBA" id="ARBA00022989"/>
    </source>
</evidence>
<evidence type="ECO:0000256" key="2">
    <source>
        <dbReference type="ARBA" id="ARBA00022481"/>
    </source>
</evidence>
<feature type="transmembrane region" description="Helical" evidence="6">
    <location>
        <begin position="12"/>
        <end position="30"/>
    </location>
</feature>
<sequence length="134" mass="14391">MARVRGFTLLELMIVVVIIAILAAIAIPTYSRYAIRAHRVDGQEWLLRIANAQERFYATNNHYGALTELGYTNPLSEKGYYSVSMNPAAASTTQVFTATAAPVGGQAKDDCQSLTINNAGVKASSGTTTNGSCW</sequence>
<comment type="subcellular location">
    <subcellularLocation>
        <location evidence="1">Membrane</location>
        <topology evidence="1">Single-pass membrane protein</topology>
    </subcellularLocation>
</comment>
<comment type="caution">
    <text evidence="7">The sequence shown here is derived from an EMBL/GenBank/DDBJ whole genome shotgun (WGS) entry which is preliminary data.</text>
</comment>
<dbReference type="GO" id="GO:0016020">
    <property type="term" value="C:membrane"/>
    <property type="evidence" value="ECO:0007669"/>
    <property type="project" value="UniProtKB-SubCell"/>
</dbReference>
<dbReference type="Pfam" id="PF16732">
    <property type="entry name" value="ComP_DUS"/>
    <property type="match status" value="1"/>
</dbReference>
<evidence type="ECO:0000256" key="1">
    <source>
        <dbReference type="ARBA" id="ARBA00004167"/>
    </source>
</evidence>
<keyword evidence="2" id="KW-0488">Methylation</keyword>
<keyword evidence="4 6" id="KW-1133">Transmembrane helix</keyword>
<dbReference type="PANTHER" id="PTHR30093:SF47">
    <property type="entry name" value="TYPE IV PILUS NON-CORE MINOR PILIN PILE"/>
    <property type="match status" value="1"/>
</dbReference>
<dbReference type="GO" id="GO:0015627">
    <property type="term" value="C:type II protein secretion system complex"/>
    <property type="evidence" value="ECO:0007669"/>
    <property type="project" value="InterPro"/>
</dbReference>
<dbReference type="InterPro" id="IPR045584">
    <property type="entry name" value="Pilin-like"/>
</dbReference>
<gene>
    <name evidence="7" type="ORF">EAH88_06315</name>
</gene>
<proteinExistence type="predicted"/>
<dbReference type="NCBIfam" id="TIGR02532">
    <property type="entry name" value="IV_pilin_GFxxxE"/>
    <property type="match status" value="1"/>
</dbReference>
<dbReference type="RefSeq" id="WP_140650203.1">
    <property type="nucleotide sequence ID" value="NZ_RCZO01000002.1"/>
</dbReference>
<dbReference type="PRINTS" id="PR00885">
    <property type="entry name" value="BCTERIALGSPH"/>
</dbReference>
<protein>
    <submittedName>
        <fullName evidence="7">Prepilin-type N-terminal cleavage/methylation domain-containing protein</fullName>
    </submittedName>
</protein>
<evidence type="ECO:0000256" key="5">
    <source>
        <dbReference type="ARBA" id="ARBA00023136"/>
    </source>
</evidence>
<dbReference type="AlphaFoldDB" id="A0A502CDC8"/>
<dbReference type="EMBL" id="RCZO01000002">
    <property type="protein sequence ID" value="TPG10690.1"/>
    <property type="molecule type" value="Genomic_DNA"/>
</dbReference>
<keyword evidence="5 6" id="KW-0472">Membrane</keyword>
<dbReference type="InterPro" id="IPR002416">
    <property type="entry name" value="T2SS_protein-GspH"/>
</dbReference>
<dbReference type="PANTHER" id="PTHR30093">
    <property type="entry name" value="GENERAL SECRETION PATHWAY PROTEIN G"/>
    <property type="match status" value="1"/>
</dbReference>
<keyword evidence="8" id="KW-1185">Reference proteome</keyword>
<evidence type="ECO:0000313" key="7">
    <source>
        <dbReference type="EMBL" id="TPG10690.1"/>
    </source>
</evidence>
<dbReference type="Gene3D" id="3.30.700.10">
    <property type="entry name" value="Glycoprotein, Type 4 Pilin"/>
    <property type="match status" value="1"/>
</dbReference>
<dbReference type="PROSITE" id="PS00409">
    <property type="entry name" value="PROKAR_NTER_METHYL"/>
    <property type="match status" value="1"/>
</dbReference>
<dbReference type="Pfam" id="PF07963">
    <property type="entry name" value="N_methyl"/>
    <property type="match status" value="1"/>
</dbReference>
<dbReference type="SUPFAM" id="SSF54523">
    <property type="entry name" value="Pili subunits"/>
    <property type="match status" value="1"/>
</dbReference>
<evidence type="ECO:0000313" key="8">
    <source>
        <dbReference type="Proteomes" id="UP000319486"/>
    </source>
</evidence>
<reference evidence="7 8" key="1">
    <citation type="journal article" date="2019" name="Environ. Microbiol.">
        <title>Species interactions and distinct microbial communities in high Arctic permafrost affected cryosols are associated with the CH4 and CO2 gas fluxes.</title>
        <authorList>
            <person name="Altshuler I."/>
            <person name="Hamel J."/>
            <person name="Turney S."/>
            <person name="Magnuson E."/>
            <person name="Levesque R."/>
            <person name="Greer C."/>
            <person name="Whyte L.G."/>
        </authorList>
    </citation>
    <scope>NUCLEOTIDE SEQUENCE [LARGE SCALE GENOMIC DNA]</scope>
    <source>
        <strain evidence="7 8">S13Y</strain>
    </source>
</reference>
<dbReference type="GO" id="GO:0043683">
    <property type="term" value="P:type IV pilus assembly"/>
    <property type="evidence" value="ECO:0007669"/>
    <property type="project" value="InterPro"/>
</dbReference>
<name>A0A502CDC8_9GAMM</name>
<evidence type="ECO:0000256" key="6">
    <source>
        <dbReference type="SAM" id="Phobius"/>
    </source>
</evidence>